<feature type="transmembrane region" description="Helical" evidence="8">
    <location>
        <begin position="262"/>
        <end position="281"/>
    </location>
</feature>
<dbReference type="InterPro" id="IPR008276">
    <property type="entry name" value="C_nuclsd_transpt"/>
</dbReference>
<feature type="transmembrane region" description="Helical" evidence="8">
    <location>
        <begin position="175"/>
        <end position="195"/>
    </location>
</feature>
<dbReference type="InterPro" id="IPR011642">
    <property type="entry name" value="Gate_dom"/>
</dbReference>
<sequence length="622" mass="68168">MATPIAEVHRDPTLNADRARQHPHPNAGNSDATYTVETTVDHLHIPQQSPLSSPAPYGKDGFPAALDVEKGSNRSQEVPQSTENPRWTFSAFYRKYKIFFHIFFFVFFTGWWIAGLVLNQHREKKLNWVVPFLLWLTISLRLLFFYVPISIIYKPMNSTWNNTIVKVGLVVPPKWRIPGAAMIVIAAFVVGTFATEESAGNTRDNRAVSLFGLLVFIGVLWATSRNRKVIQWHTVIVGMLLQYIIALFVLRTGVGFDIFQFISGLARSLLGFAGKGTAFLTSDATAALPWFLITVLPAIIFFVAFVQMLYYFGFIQWFIGKFAVFFFWAMKVSGAEAVVAAASPFIGQGESAMLIRPFIPHLTQAELHQVMCSGFATIAGSVLIAYIGMGVNPQALISSCVMSIPASLAVSKLRYPEEEESLTAGRVVIPDDDEHKSVNALHALTNGAWLGLKIAGMITSTLLCVLALLGLANGLLRWWGTYLNISNLSIEMIFGYLCYPIAFLLGVPRDGDLYKVAKLIGVKLIVNEFVAYDMLQRDAEYADISPRSRLIATYALCGFANIGSLGTQIGVLSQVAPSRSADVSRLAISALLSGALSTLTSASVAGLIVTDDVMKLVKPTSA</sequence>
<dbReference type="Pfam" id="PF01773">
    <property type="entry name" value="Nucleos_tra2_N"/>
    <property type="match status" value="1"/>
</dbReference>
<dbReference type="PANTHER" id="PTHR10590">
    <property type="entry name" value="SODIUM/NUCLEOSIDE COTRANSPORTER"/>
    <property type="match status" value="1"/>
</dbReference>
<keyword evidence="4 8" id="KW-0812">Transmembrane</keyword>
<feature type="transmembrane region" description="Helical" evidence="8">
    <location>
        <begin position="230"/>
        <end position="250"/>
    </location>
</feature>
<comment type="subcellular location">
    <subcellularLocation>
        <location evidence="1">Cell membrane</location>
        <topology evidence="1">Multi-pass membrane protein</topology>
    </subcellularLocation>
</comment>
<evidence type="ECO:0000256" key="1">
    <source>
        <dbReference type="ARBA" id="ARBA00004651"/>
    </source>
</evidence>
<dbReference type="InterPro" id="IPR011657">
    <property type="entry name" value="CNT_C_dom"/>
</dbReference>
<evidence type="ECO:0000256" key="2">
    <source>
        <dbReference type="ARBA" id="ARBA00009033"/>
    </source>
</evidence>
<evidence type="ECO:0000256" key="4">
    <source>
        <dbReference type="ARBA" id="ARBA00022692"/>
    </source>
</evidence>
<feature type="domain" description="Concentrative nucleoside transporter C-terminal" evidence="10">
    <location>
        <begin position="396"/>
        <end position="606"/>
    </location>
</feature>
<feature type="domain" description="Concentrative nucleoside transporter N-terminal" evidence="9">
    <location>
        <begin position="211"/>
        <end position="283"/>
    </location>
</feature>
<evidence type="ECO:0000259" key="9">
    <source>
        <dbReference type="Pfam" id="PF01773"/>
    </source>
</evidence>
<accession>A0A3N4LI66</accession>
<dbReference type="GO" id="GO:0015293">
    <property type="term" value="F:symporter activity"/>
    <property type="evidence" value="ECO:0007669"/>
    <property type="project" value="TreeGrafter"/>
</dbReference>
<feature type="transmembrane region" description="Helical" evidence="8">
    <location>
        <begin position="488"/>
        <end position="507"/>
    </location>
</feature>
<feature type="transmembrane region" description="Helical" evidence="8">
    <location>
        <begin position="324"/>
        <end position="347"/>
    </location>
</feature>
<name>A0A3N4LI66_9PEZI</name>
<feature type="transmembrane region" description="Helical" evidence="8">
    <location>
        <begin position="130"/>
        <end position="153"/>
    </location>
</feature>
<reference evidence="12 13" key="1">
    <citation type="journal article" date="2018" name="Nat. Ecol. Evol.">
        <title>Pezizomycetes genomes reveal the molecular basis of ectomycorrhizal truffle lifestyle.</title>
        <authorList>
            <person name="Murat C."/>
            <person name="Payen T."/>
            <person name="Noel B."/>
            <person name="Kuo A."/>
            <person name="Morin E."/>
            <person name="Chen J."/>
            <person name="Kohler A."/>
            <person name="Krizsan K."/>
            <person name="Balestrini R."/>
            <person name="Da Silva C."/>
            <person name="Montanini B."/>
            <person name="Hainaut M."/>
            <person name="Levati E."/>
            <person name="Barry K.W."/>
            <person name="Belfiori B."/>
            <person name="Cichocki N."/>
            <person name="Clum A."/>
            <person name="Dockter R.B."/>
            <person name="Fauchery L."/>
            <person name="Guy J."/>
            <person name="Iotti M."/>
            <person name="Le Tacon F."/>
            <person name="Lindquist E.A."/>
            <person name="Lipzen A."/>
            <person name="Malagnac F."/>
            <person name="Mello A."/>
            <person name="Molinier V."/>
            <person name="Miyauchi S."/>
            <person name="Poulain J."/>
            <person name="Riccioni C."/>
            <person name="Rubini A."/>
            <person name="Sitrit Y."/>
            <person name="Splivallo R."/>
            <person name="Traeger S."/>
            <person name="Wang M."/>
            <person name="Zifcakova L."/>
            <person name="Wipf D."/>
            <person name="Zambonelli A."/>
            <person name="Paolocci F."/>
            <person name="Nowrousian M."/>
            <person name="Ottonello S."/>
            <person name="Baldrian P."/>
            <person name="Spatafora J.W."/>
            <person name="Henrissat B."/>
            <person name="Nagy L.G."/>
            <person name="Aury J.M."/>
            <person name="Wincker P."/>
            <person name="Grigoriev I.V."/>
            <person name="Bonfante P."/>
            <person name="Martin F.M."/>
        </authorList>
    </citation>
    <scope>NUCLEOTIDE SEQUENCE [LARGE SCALE GENOMIC DNA]</scope>
    <source>
        <strain evidence="12 13">ATCC MYA-4762</strain>
    </source>
</reference>
<feature type="compositionally biased region" description="Basic and acidic residues" evidence="7">
    <location>
        <begin position="7"/>
        <end position="20"/>
    </location>
</feature>
<protein>
    <recommendedName>
        <fullName evidence="14">H+/nucleoside cotransporter</fullName>
    </recommendedName>
</protein>
<feature type="region of interest" description="Disordered" evidence="7">
    <location>
        <begin position="1"/>
        <end position="32"/>
    </location>
</feature>
<proteinExistence type="inferred from homology"/>
<feature type="transmembrane region" description="Helical" evidence="8">
    <location>
        <begin position="454"/>
        <end position="476"/>
    </location>
</feature>
<keyword evidence="5 8" id="KW-1133">Transmembrane helix</keyword>
<evidence type="ECO:0000256" key="6">
    <source>
        <dbReference type="ARBA" id="ARBA00023136"/>
    </source>
</evidence>
<dbReference type="InParanoid" id="A0A3N4LI66"/>
<feature type="transmembrane region" description="Helical" evidence="8">
    <location>
        <begin position="587"/>
        <end position="609"/>
    </location>
</feature>
<keyword evidence="6 8" id="KW-0472">Membrane</keyword>
<evidence type="ECO:0000256" key="5">
    <source>
        <dbReference type="ARBA" id="ARBA00022989"/>
    </source>
</evidence>
<dbReference type="OrthoDB" id="6075923at2759"/>
<dbReference type="GO" id="GO:0005886">
    <property type="term" value="C:plasma membrane"/>
    <property type="evidence" value="ECO:0007669"/>
    <property type="project" value="UniProtKB-SubCell"/>
</dbReference>
<dbReference type="Proteomes" id="UP000267821">
    <property type="component" value="Unassembled WGS sequence"/>
</dbReference>
<dbReference type="PANTHER" id="PTHR10590:SF4">
    <property type="entry name" value="SOLUTE CARRIER FAMILY 28 MEMBER 3"/>
    <property type="match status" value="1"/>
</dbReference>
<feature type="transmembrane region" description="Helical" evidence="8">
    <location>
        <begin position="98"/>
        <end position="118"/>
    </location>
</feature>
<evidence type="ECO:0000256" key="8">
    <source>
        <dbReference type="SAM" id="Phobius"/>
    </source>
</evidence>
<evidence type="ECO:0000313" key="13">
    <source>
        <dbReference type="Proteomes" id="UP000267821"/>
    </source>
</evidence>
<dbReference type="EMBL" id="ML121551">
    <property type="protein sequence ID" value="RPB22600.1"/>
    <property type="molecule type" value="Genomic_DNA"/>
</dbReference>
<feature type="domain" description="Nucleoside transporter/FeoB GTPase Gate" evidence="11">
    <location>
        <begin position="292"/>
        <end position="390"/>
    </location>
</feature>
<evidence type="ECO:0008006" key="14">
    <source>
        <dbReference type="Google" id="ProtNLM"/>
    </source>
</evidence>
<dbReference type="InterPro" id="IPR002668">
    <property type="entry name" value="CNT_N_dom"/>
</dbReference>
<dbReference type="GO" id="GO:0005337">
    <property type="term" value="F:nucleoside transmembrane transporter activity"/>
    <property type="evidence" value="ECO:0007669"/>
    <property type="project" value="InterPro"/>
</dbReference>
<dbReference type="Pfam" id="PF07670">
    <property type="entry name" value="Gate"/>
    <property type="match status" value="1"/>
</dbReference>
<evidence type="ECO:0000313" key="12">
    <source>
        <dbReference type="EMBL" id="RPB22600.1"/>
    </source>
</evidence>
<dbReference type="AlphaFoldDB" id="A0A3N4LI66"/>
<evidence type="ECO:0000259" key="10">
    <source>
        <dbReference type="Pfam" id="PF07662"/>
    </source>
</evidence>
<feature type="transmembrane region" description="Helical" evidence="8">
    <location>
        <begin position="367"/>
        <end position="388"/>
    </location>
</feature>
<evidence type="ECO:0000256" key="7">
    <source>
        <dbReference type="SAM" id="MobiDB-lite"/>
    </source>
</evidence>
<keyword evidence="3" id="KW-1003">Cell membrane</keyword>
<evidence type="ECO:0000259" key="11">
    <source>
        <dbReference type="Pfam" id="PF07670"/>
    </source>
</evidence>
<dbReference type="STRING" id="1051890.A0A3N4LI66"/>
<keyword evidence="13" id="KW-1185">Reference proteome</keyword>
<evidence type="ECO:0000256" key="3">
    <source>
        <dbReference type="ARBA" id="ARBA00022475"/>
    </source>
</evidence>
<feature type="transmembrane region" description="Helical" evidence="8">
    <location>
        <begin position="551"/>
        <end position="575"/>
    </location>
</feature>
<feature type="transmembrane region" description="Helical" evidence="8">
    <location>
        <begin position="287"/>
        <end position="312"/>
    </location>
</feature>
<organism evidence="12 13">
    <name type="scientific">Terfezia boudieri ATCC MYA-4762</name>
    <dbReference type="NCBI Taxonomy" id="1051890"/>
    <lineage>
        <taxon>Eukaryota</taxon>
        <taxon>Fungi</taxon>
        <taxon>Dikarya</taxon>
        <taxon>Ascomycota</taxon>
        <taxon>Pezizomycotina</taxon>
        <taxon>Pezizomycetes</taxon>
        <taxon>Pezizales</taxon>
        <taxon>Pezizaceae</taxon>
        <taxon>Terfezia</taxon>
    </lineage>
</organism>
<comment type="similarity">
    <text evidence="2">Belongs to the concentrative nucleoside transporter (CNT) (TC 2.A.41) family.</text>
</comment>
<feature type="transmembrane region" description="Helical" evidence="8">
    <location>
        <begin position="207"/>
        <end position="224"/>
    </location>
</feature>
<gene>
    <name evidence="12" type="ORF">L211DRAFT_858070</name>
</gene>
<dbReference type="Pfam" id="PF07662">
    <property type="entry name" value="Nucleos_tra2_C"/>
    <property type="match status" value="1"/>
</dbReference>